<sequence length="63" mass="7631">MVQITTKRFIGKSKYDKKFHLLDNRDGVIRRICNWWPVEDGVIIGKEITCQNCEIRQYDDEWQ</sequence>
<name>A0A0F9KGQ4_9ZZZZ</name>
<evidence type="ECO:0000313" key="1">
    <source>
        <dbReference type="EMBL" id="KKM81339.1"/>
    </source>
</evidence>
<dbReference type="EMBL" id="LAZR01008034">
    <property type="protein sequence ID" value="KKM81339.1"/>
    <property type="molecule type" value="Genomic_DNA"/>
</dbReference>
<protein>
    <submittedName>
        <fullName evidence="1">Uncharacterized protein</fullName>
    </submittedName>
</protein>
<proteinExistence type="predicted"/>
<reference evidence="1" key="1">
    <citation type="journal article" date="2015" name="Nature">
        <title>Complex archaea that bridge the gap between prokaryotes and eukaryotes.</title>
        <authorList>
            <person name="Spang A."/>
            <person name="Saw J.H."/>
            <person name="Jorgensen S.L."/>
            <person name="Zaremba-Niedzwiedzka K."/>
            <person name="Martijn J."/>
            <person name="Lind A.E."/>
            <person name="van Eijk R."/>
            <person name="Schleper C."/>
            <person name="Guy L."/>
            <person name="Ettema T.J."/>
        </authorList>
    </citation>
    <scope>NUCLEOTIDE SEQUENCE</scope>
</reference>
<comment type="caution">
    <text evidence="1">The sequence shown here is derived from an EMBL/GenBank/DDBJ whole genome shotgun (WGS) entry which is preliminary data.</text>
</comment>
<organism evidence="1">
    <name type="scientific">marine sediment metagenome</name>
    <dbReference type="NCBI Taxonomy" id="412755"/>
    <lineage>
        <taxon>unclassified sequences</taxon>
        <taxon>metagenomes</taxon>
        <taxon>ecological metagenomes</taxon>
    </lineage>
</organism>
<accession>A0A0F9KGQ4</accession>
<gene>
    <name evidence="1" type="ORF">LCGC14_1330860</name>
</gene>
<dbReference type="AlphaFoldDB" id="A0A0F9KGQ4"/>